<protein>
    <submittedName>
        <fullName evidence="1">Amidohydrolase</fullName>
    </submittedName>
</protein>
<name>A0A1Y2E6Z7_9PEZI</name>
<dbReference type="STRING" id="1141098.A0A1Y2E6Z7"/>
<dbReference type="OrthoDB" id="10266980at2759"/>
<dbReference type="RefSeq" id="XP_040717680.1">
    <property type="nucleotide sequence ID" value="XM_040859735.1"/>
</dbReference>
<evidence type="ECO:0000313" key="1">
    <source>
        <dbReference type="EMBL" id="ORY67056.1"/>
    </source>
</evidence>
<dbReference type="PANTHER" id="PTHR32027">
    <property type="entry name" value="CYTOSINE DEAMINASE"/>
    <property type="match status" value="1"/>
</dbReference>
<dbReference type="Gene3D" id="3.20.20.140">
    <property type="entry name" value="Metal-dependent hydrolases"/>
    <property type="match status" value="1"/>
</dbReference>
<evidence type="ECO:0000313" key="2">
    <source>
        <dbReference type="Proteomes" id="UP000193689"/>
    </source>
</evidence>
<proteinExistence type="predicted"/>
<dbReference type="Proteomes" id="UP000193689">
    <property type="component" value="Unassembled WGS sequence"/>
</dbReference>
<organism evidence="1 2">
    <name type="scientific">Pseudomassariella vexata</name>
    <dbReference type="NCBI Taxonomy" id="1141098"/>
    <lineage>
        <taxon>Eukaryota</taxon>
        <taxon>Fungi</taxon>
        <taxon>Dikarya</taxon>
        <taxon>Ascomycota</taxon>
        <taxon>Pezizomycotina</taxon>
        <taxon>Sordariomycetes</taxon>
        <taxon>Xylariomycetidae</taxon>
        <taxon>Amphisphaeriales</taxon>
        <taxon>Pseudomassariaceae</taxon>
        <taxon>Pseudomassariella</taxon>
    </lineage>
</organism>
<dbReference type="GeneID" id="63775947"/>
<sequence length="466" mass="51255">MTPDPSRSATTSINNVILPCRDSNTRWDIEVAHGSVKTIQPCADNGPKSNIVPILLPALCHPHIHLDKPYILTCNHTPTPAHPDYFDLAPSSGSFSEALLNTSRAKNRYTAEDLYLRGCQLLATSYTQGVTSVRAFVELDHVTGSLALTTAIQLKREFSHIIEVQICAFAQDPIFSTMYGERNRSIITSALVEHGAWIGALGTTPYVEASREASEKNVEWAIATALEYVLHLDFHLDYNLESWSYSTPLTFSVIELLQKHHWPTGPAAPTVMLGHCTQLTTLPKSDLSRLSVTILSTKLPVHFVGLPTSDLFMMGRPSDDQESSPYSRPRGTLQIPSMIKDLEFSACLGVNNVGNAFTPYGTGDPLQLACFGVGVYQAGTPEDAKTLYSCVSWLARRAIGLRAQQDGDIAVGDEWQPMLRIENKPYITVEGKGGQPDLIIPARQRLDFKDVVWDPPEVGLRSIVRG</sequence>
<dbReference type="InterPro" id="IPR052349">
    <property type="entry name" value="Metallo-hydrolase_Enzymes"/>
</dbReference>
<dbReference type="InParanoid" id="A0A1Y2E6Z7"/>
<keyword evidence="2" id="KW-1185">Reference proteome</keyword>
<comment type="caution">
    <text evidence="1">The sequence shown here is derived from an EMBL/GenBank/DDBJ whole genome shotgun (WGS) entry which is preliminary data.</text>
</comment>
<keyword evidence="1" id="KW-0378">Hydrolase</keyword>
<dbReference type="EMBL" id="MCFJ01000004">
    <property type="protein sequence ID" value="ORY67056.1"/>
    <property type="molecule type" value="Genomic_DNA"/>
</dbReference>
<reference evidence="1 2" key="1">
    <citation type="submission" date="2016-07" db="EMBL/GenBank/DDBJ databases">
        <title>Pervasive Adenine N6-methylation of Active Genes in Fungi.</title>
        <authorList>
            <consortium name="DOE Joint Genome Institute"/>
            <person name="Mondo S.J."/>
            <person name="Dannebaum R.O."/>
            <person name="Kuo R.C."/>
            <person name="Labutti K."/>
            <person name="Haridas S."/>
            <person name="Kuo A."/>
            <person name="Salamov A."/>
            <person name="Ahrendt S.R."/>
            <person name="Lipzen A."/>
            <person name="Sullivan W."/>
            <person name="Andreopoulos W.B."/>
            <person name="Clum A."/>
            <person name="Lindquist E."/>
            <person name="Daum C."/>
            <person name="Ramamoorthy G.K."/>
            <person name="Gryganskyi A."/>
            <person name="Culley D."/>
            <person name="Magnuson J.K."/>
            <person name="James T.Y."/>
            <person name="O'Malley M.A."/>
            <person name="Stajich J.E."/>
            <person name="Spatafora J.W."/>
            <person name="Visel A."/>
            <person name="Grigoriev I.V."/>
        </authorList>
    </citation>
    <scope>NUCLEOTIDE SEQUENCE [LARGE SCALE GENOMIC DNA]</scope>
    <source>
        <strain evidence="1 2">CBS 129021</strain>
    </source>
</reference>
<dbReference type="SUPFAM" id="SSF51556">
    <property type="entry name" value="Metallo-dependent hydrolases"/>
    <property type="match status" value="1"/>
</dbReference>
<dbReference type="AlphaFoldDB" id="A0A1Y2E6Z7"/>
<gene>
    <name evidence="1" type="ORF">BCR38DRAFT_425919</name>
</gene>
<dbReference type="InterPro" id="IPR032466">
    <property type="entry name" value="Metal_Hydrolase"/>
</dbReference>
<dbReference type="GO" id="GO:0016814">
    <property type="term" value="F:hydrolase activity, acting on carbon-nitrogen (but not peptide) bonds, in cyclic amidines"/>
    <property type="evidence" value="ECO:0007669"/>
    <property type="project" value="TreeGrafter"/>
</dbReference>
<dbReference type="PANTHER" id="PTHR32027:SF0">
    <property type="entry name" value="CYTOSINE DEAMINASE"/>
    <property type="match status" value="1"/>
</dbReference>
<accession>A0A1Y2E6Z7</accession>